<dbReference type="InterPro" id="IPR051257">
    <property type="entry name" value="Diverse_CBS-Domain"/>
</dbReference>
<name>A0A386HKZ6_9BACT</name>
<dbReference type="AlphaFoldDB" id="A0A386HKZ6"/>
<dbReference type="SUPFAM" id="SSF54631">
    <property type="entry name" value="CBS-domain pair"/>
    <property type="match status" value="1"/>
</dbReference>
<dbReference type="RefSeq" id="WP_119984414.1">
    <property type="nucleotide sequence ID" value="NZ_CP032489.1"/>
</dbReference>
<keyword evidence="1 2" id="KW-0129">CBS domain</keyword>
<dbReference type="InterPro" id="IPR000644">
    <property type="entry name" value="CBS_dom"/>
</dbReference>
<evidence type="ECO:0000256" key="1">
    <source>
        <dbReference type="ARBA" id="ARBA00023122"/>
    </source>
</evidence>
<evidence type="ECO:0000259" key="3">
    <source>
        <dbReference type="PROSITE" id="PS51371"/>
    </source>
</evidence>
<dbReference type="InterPro" id="IPR044725">
    <property type="entry name" value="CBSX3_CBS_dom"/>
</dbReference>
<accession>A0A386HKZ6</accession>
<dbReference type="OrthoDB" id="9802114at2"/>
<reference evidence="4 5" key="1">
    <citation type="submission" date="2018-09" db="EMBL/GenBank/DDBJ databases">
        <title>Arachidicoccus sp. nov., a bacterium isolated from soil.</title>
        <authorList>
            <person name="Weon H.-Y."/>
            <person name="Kwon S.-W."/>
            <person name="Lee S.A."/>
        </authorList>
    </citation>
    <scope>NUCLEOTIDE SEQUENCE [LARGE SCALE GENOMIC DNA]</scope>
    <source>
        <strain evidence="4 5">KIS59-12</strain>
    </source>
</reference>
<dbReference type="PROSITE" id="PS51371">
    <property type="entry name" value="CBS"/>
    <property type="match status" value="2"/>
</dbReference>
<keyword evidence="5" id="KW-1185">Reference proteome</keyword>
<feature type="domain" description="CBS" evidence="3">
    <location>
        <begin position="8"/>
        <end position="67"/>
    </location>
</feature>
<dbReference type="PANTHER" id="PTHR43080:SF2">
    <property type="entry name" value="CBS DOMAIN-CONTAINING PROTEIN"/>
    <property type="match status" value="1"/>
</dbReference>
<dbReference type="EMBL" id="CP032489">
    <property type="protein sequence ID" value="AYD46413.1"/>
    <property type="molecule type" value="Genomic_DNA"/>
</dbReference>
<gene>
    <name evidence="4" type="ORF">D6B99_01530</name>
</gene>
<dbReference type="Proteomes" id="UP000266118">
    <property type="component" value="Chromosome"/>
</dbReference>
<sequence>MKTVHSIMEKKPEVVFSVTASTSVYDALQLMMDKNISALLIMQGSELQGIFTERDYARKIILKGKASKTTTIDEVMTKNPIVVASSEQVDRCMQIMTDMHIRHLPVSEKGTVIGMISIGDILKHLIEDQKNTIDHLQNYISS</sequence>
<dbReference type="KEGG" id="ark:D6B99_01530"/>
<dbReference type="Pfam" id="PF00571">
    <property type="entry name" value="CBS"/>
    <property type="match status" value="2"/>
</dbReference>
<dbReference type="Gene3D" id="3.10.580.10">
    <property type="entry name" value="CBS-domain"/>
    <property type="match status" value="1"/>
</dbReference>
<dbReference type="SMART" id="SM00116">
    <property type="entry name" value="CBS"/>
    <property type="match status" value="2"/>
</dbReference>
<evidence type="ECO:0000256" key="2">
    <source>
        <dbReference type="PROSITE-ProRule" id="PRU00703"/>
    </source>
</evidence>
<protein>
    <submittedName>
        <fullName evidence="4">CBS domain-containing protein</fullName>
    </submittedName>
</protein>
<evidence type="ECO:0000313" key="4">
    <source>
        <dbReference type="EMBL" id="AYD46413.1"/>
    </source>
</evidence>
<dbReference type="CDD" id="cd04623">
    <property type="entry name" value="CBS_pair_bac_euk"/>
    <property type="match status" value="1"/>
</dbReference>
<proteinExistence type="predicted"/>
<evidence type="ECO:0000313" key="5">
    <source>
        <dbReference type="Proteomes" id="UP000266118"/>
    </source>
</evidence>
<dbReference type="InterPro" id="IPR046342">
    <property type="entry name" value="CBS_dom_sf"/>
</dbReference>
<organism evidence="4 5">
    <name type="scientific">Arachidicoccus soli</name>
    <dbReference type="NCBI Taxonomy" id="2341117"/>
    <lineage>
        <taxon>Bacteria</taxon>
        <taxon>Pseudomonadati</taxon>
        <taxon>Bacteroidota</taxon>
        <taxon>Chitinophagia</taxon>
        <taxon>Chitinophagales</taxon>
        <taxon>Chitinophagaceae</taxon>
        <taxon>Arachidicoccus</taxon>
    </lineage>
</organism>
<dbReference type="PANTHER" id="PTHR43080">
    <property type="entry name" value="CBS DOMAIN-CONTAINING PROTEIN CBSX3, MITOCHONDRIAL"/>
    <property type="match status" value="1"/>
</dbReference>
<feature type="domain" description="CBS" evidence="3">
    <location>
        <begin position="76"/>
        <end position="133"/>
    </location>
</feature>